<evidence type="ECO:0000313" key="2">
    <source>
        <dbReference type="Proteomes" id="UP000189464"/>
    </source>
</evidence>
<protein>
    <submittedName>
        <fullName evidence="1">Uncharacterized protein</fullName>
    </submittedName>
</protein>
<dbReference type="EMBL" id="CP019698">
    <property type="protein sequence ID" value="AQS59537.1"/>
    <property type="molecule type" value="Genomic_DNA"/>
</dbReference>
<evidence type="ECO:0000313" key="1">
    <source>
        <dbReference type="EMBL" id="AQS59537.1"/>
    </source>
</evidence>
<dbReference type="RefSeq" id="WP_077714604.1">
    <property type="nucleotide sequence ID" value="NZ_CP019698.1"/>
</dbReference>
<proteinExistence type="predicted"/>
<organism evidence="1 2">
    <name type="scientific">Desulforamulus ferrireducens</name>
    <dbReference type="NCBI Taxonomy" id="1833852"/>
    <lineage>
        <taxon>Bacteria</taxon>
        <taxon>Bacillati</taxon>
        <taxon>Bacillota</taxon>
        <taxon>Clostridia</taxon>
        <taxon>Eubacteriales</taxon>
        <taxon>Peptococcaceae</taxon>
        <taxon>Desulforamulus</taxon>
    </lineage>
</organism>
<dbReference type="Proteomes" id="UP000189464">
    <property type="component" value="Chromosome"/>
</dbReference>
<dbReference type="AlphaFoldDB" id="A0A1S6IXN5"/>
<dbReference type="OrthoDB" id="1787480at2"/>
<reference evidence="1 2" key="1">
    <citation type="journal article" date="2016" name="Int. J. Syst. Evol. Microbiol.">
        <title>Desulfotomaculum ferrireducens sp. nov., a moderately thermophilic sulfate-reducing and dissimilatory Fe(III)-reducing bacterium isolated from compost.</title>
        <authorList>
            <person name="Yang G."/>
            <person name="Guo J."/>
            <person name="Zhuang L."/>
            <person name="Yuan Y."/>
            <person name="Zhou S."/>
        </authorList>
    </citation>
    <scope>NUCLEOTIDE SEQUENCE [LARGE SCALE GENOMIC DNA]</scope>
    <source>
        <strain evidence="1 2">GSS09</strain>
    </source>
</reference>
<gene>
    <name evidence="1" type="ORF">B0537_10875</name>
</gene>
<name>A0A1S6IXN5_9FIRM</name>
<sequence length="84" mass="9230">MTEPITALFASVNQASQAYKELKEAGFTGLTSNIDDFNESIHPDNSGGTLSDLEYKYNVSFNEPTTQEQFDQAVSIVEKHAGKI</sequence>
<keyword evidence="2" id="KW-1185">Reference proteome</keyword>
<accession>A0A1S6IXN5</accession>
<dbReference type="KEGG" id="dfg:B0537_10875"/>